<dbReference type="Proteomes" id="UP001500418">
    <property type="component" value="Unassembled WGS sequence"/>
</dbReference>
<sequence length="127" mass="13719">MGRYTAELVQWTKVSLAGGYEHNGNSNGNIAYRIIDLIGARFVQWRGGMNVTLPRLRPRSDGEFLTAALPTVARPGTLRTVLVACSAANSNVLSLKVDFRSNGRVALVAQSGATPPWVSLNSVMYVL</sequence>
<accession>A0ABN1PGW8</accession>
<proteinExistence type="predicted"/>
<name>A0ABN1PGW8_9ACTN</name>
<organism evidence="1 2">
    <name type="scientific">Streptomyces rhizosphaericus</name>
    <dbReference type="NCBI Taxonomy" id="114699"/>
    <lineage>
        <taxon>Bacteria</taxon>
        <taxon>Bacillati</taxon>
        <taxon>Actinomycetota</taxon>
        <taxon>Actinomycetes</taxon>
        <taxon>Kitasatosporales</taxon>
        <taxon>Streptomycetaceae</taxon>
        <taxon>Streptomyces</taxon>
        <taxon>Streptomyces violaceusniger group</taxon>
    </lineage>
</organism>
<gene>
    <name evidence="1" type="ORF">GCM10009575_027920</name>
</gene>
<keyword evidence="2" id="KW-1185">Reference proteome</keyword>
<comment type="caution">
    <text evidence="1">The sequence shown here is derived from an EMBL/GenBank/DDBJ whole genome shotgun (WGS) entry which is preliminary data.</text>
</comment>
<protein>
    <submittedName>
        <fullName evidence="1">Uncharacterized protein</fullName>
    </submittedName>
</protein>
<reference evidence="1 2" key="1">
    <citation type="journal article" date="2019" name="Int. J. Syst. Evol. Microbiol.">
        <title>The Global Catalogue of Microorganisms (GCM) 10K type strain sequencing project: providing services to taxonomists for standard genome sequencing and annotation.</title>
        <authorList>
            <consortium name="The Broad Institute Genomics Platform"/>
            <consortium name="The Broad Institute Genome Sequencing Center for Infectious Disease"/>
            <person name="Wu L."/>
            <person name="Ma J."/>
        </authorList>
    </citation>
    <scope>NUCLEOTIDE SEQUENCE [LARGE SCALE GENOMIC DNA]</scope>
    <source>
        <strain evidence="1 2">JCM 11444</strain>
    </source>
</reference>
<dbReference type="EMBL" id="BAAAID010000014">
    <property type="protein sequence ID" value="GAA0927493.1"/>
    <property type="molecule type" value="Genomic_DNA"/>
</dbReference>
<evidence type="ECO:0000313" key="1">
    <source>
        <dbReference type="EMBL" id="GAA0927493.1"/>
    </source>
</evidence>
<evidence type="ECO:0000313" key="2">
    <source>
        <dbReference type="Proteomes" id="UP001500418"/>
    </source>
</evidence>